<evidence type="ECO:0000256" key="1">
    <source>
        <dbReference type="ARBA" id="ARBA00004477"/>
    </source>
</evidence>
<evidence type="ECO:0000256" key="10">
    <source>
        <dbReference type="ARBA" id="ARBA00024938"/>
    </source>
</evidence>
<name>A0ABV0Q5N5_9TELE</name>
<dbReference type="PANTHER" id="PTHR13448:SF0">
    <property type="entry name" value="TRANSMEMBRANE PROTEIN 214"/>
    <property type="match status" value="1"/>
</dbReference>
<comment type="subcellular location">
    <subcellularLocation>
        <location evidence="1">Endoplasmic reticulum membrane</location>
        <topology evidence="1">Multi-pass membrane protein</topology>
    </subcellularLocation>
</comment>
<evidence type="ECO:0000256" key="6">
    <source>
        <dbReference type="ARBA" id="ARBA00022824"/>
    </source>
</evidence>
<evidence type="ECO:0000256" key="7">
    <source>
        <dbReference type="ARBA" id="ARBA00022989"/>
    </source>
</evidence>
<keyword evidence="4 12" id="KW-0812">Transmembrane</keyword>
<proteinExistence type="inferred from homology"/>
<evidence type="ECO:0000256" key="5">
    <source>
        <dbReference type="ARBA" id="ARBA00022703"/>
    </source>
</evidence>
<dbReference type="EMBL" id="JAHRIN010000285">
    <property type="protein sequence ID" value="MEQ2190883.1"/>
    <property type="molecule type" value="Genomic_DNA"/>
</dbReference>
<feature type="transmembrane region" description="Helical" evidence="12">
    <location>
        <begin position="119"/>
        <end position="138"/>
    </location>
</feature>
<protein>
    <submittedName>
        <fullName evidence="13">Uncharacterized protein</fullName>
    </submittedName>
</protein>
<reference evidence="13 14" key="1">
    <citation type="submission" date="2021-06" db="EMBL/GenBank/DDBJ databases">
        <authorList>
            <person name="Palmer J.M."/>
        </authorList>
    </citation>
    <scope>NUCLEOTIDE SEQUENCE [LARGE SCALE GENOMIC DNA]</scope>
    <source>
        <strain evidence="13 14">XC_2019</strain>
        <tissue evidence="13">Muscle</tissue>
    </source>
</reference>
<feature type="compositionally biased region" description="Low complexity" evidence="11">
    <location>
        <begin position="32"/>
        <end position="47"/>
    </location>
</feature>
<dbReference type="Pfam" id="PF10151">
    <property type="entry name" value="TMEM214"/>
    <property type="match status" value="2"/>
</dbReference>
<evidence type="ECO:0000313" key="13">
    <source>
        <dbReference type="EMBL" id="MEQ2190883.1"/>
    </source>
</evidence>
<keyword evidence="14" id="KW-1185">Reference proteome</keyword>
<evidence type="ECO:0000256" key="11">
    <source>
        <dbReference type="SAM" id="MobiDB-lite"/>
    </source>
</evidence>
<evidence type="ECO:0000256" key="4">
    <source>
        <dbReference type="ARBA" id="ARBA00022692"/>
    </source>
</evidence>
<keyword evidence="7 12" id="KW-1133">Transmembrane helix</keyword>
<evidence type="ECO:0000256" key="2">
    <source>
        <dbReference type="ARBA" id="ARBA00007984"/>
    </source>
</evidence>
<evidence type="ECO:0000256" key="12">
    <source>
        <dbReference type="SAM" id="Phobius"/>
    </source>
</evidence>
<dbReference type="InterPro" id="IPR019308">
    <property type="entry name" value="TMEM214"/>
</dbReference>
<comment type="caution">
    <text evidence="13">The sequence shown here is derived from an EMBL/GenBank/DDBJ whole genome shotgun (WGS) entry which is preliminary data.</text>
</comment>
<feature type="region of interest" description="Disordered" evidence="11">
    <location>
        <begin position="1"/>
        <end position="54"/>
    </location>
</feature>
<evidence type="ECO:0000256" key="8">
    <source>
        <dbReference type="ARBA" id="ARBA00023136"/>
    </source>
</evidence>
<comment type="function">
    <text evidence="10">Critical mediator, in cooperation with CASP4, of endoplasmic reticulum-stress induced apoptosis. Required or the activation of CASP4 following endoplasmic reticulum stress.</text>
</comment>
<accession>A0ABV0Q5N5</accession>
<feature type="transmembrane region" description="Helical" evidence="12">
    <location>
        <begin position="158"/>
        <end position="180"/>
    </location>
</feature>
<feature type="compositionally biased region" description="Basic and acidic residues" evidence="11">
    <location>
        <begin position="10"/>
        <end position="20"/>
    </location>
</feature>
<evidence type="ECO:0000313" key="14">
    <source>
        <dbReference type="Proteomes" id="UP001434883"/>
    </source>
</evidence>
<organism evidence="13 14">
    <name type="scientific">Xenoophorus captivus</name>
    <dbReference type="NCBI Taxonomy" id="1517983"/>
    <lineage>
        <taxon>Eukaryota</taxon>
        <taxon>Metazoa</taxon>
        <taxon>Chordata</taxon>
        <taxon>Craniata</taxon>
        <taxon>Vertebrata</taxon>
        <taxon>Euteleostomi</taxon>
        <taxon>Actinopterygii</taxon>
        <taxon>Neopterygii</taxon>
        <taxon>Teleostei</taxon>
        <taxon>Neoteleostei</taxon>
        <taxon>Acanthomorphata</taxon>
        <taxon>Ovalentaria</taxon>
        <taxon>Atherinomorphae</taxon>
        <taxon>Cyprinodontiformes</taxon>
        <taxon>Goodeidae</taxon>
        <taxon>Xenoophorus</taxon>
    </lineage>
</organism>
<keyword evidence="6" id="KW-0256">Endoplasmic reticulum</keyword>
<sequence length="200" mass="22465">MKMSETLFDSFEKVGKKQNKEQVPPPAEPQNKKPSSNKASKKSQPSNTNTPTTHRSLEEAFKAVSNEEQLRCLYPRLKVLAFGAKPESTLHTYLPSFLSRATPHCPDDMKREMKMRGHGFPWSKLLMVLLVFAAGFIAHDIRSHDSVAGLNEHRVFIFISNFTVCMRPVAITVVVFQIPLRPSICAARESQLCLSRPGAK</sequence>
<dbReference type="PANTHER" id="PTHR13448">
    <property type="entry name" value="TRANSMEMBRANE PROTEIN 214"/>
    <property type="match status" value="1"/>
</dbReference>
<keyword evidence="5" id="KW-0053">Apoptosis</keyword>
<dbReference type="Proteomes" id="UP001434883">
    <property type="component" value="Unassembled WGS sequence"/>
</dbReference>
<evidence type="ECO:0000256" key="3">
    <source>
        <dbReference type="ARBA" id="ARBA00011720"/>
    </source>
</evidence>
<evidence type="ECO:0000256" key="9">
    <source>
        <dbReference type="ARBA" id="ARBA00023180"/>
    </source>
</evidence>
<gene>
    <name evidence="13" type="ORF">XENOCAPTIV_013814</name>
</gene>
<keyword evidence="9" id="KW-0325">Glycoprotein</keyword>
<comment type="similarity">
    <text evidence="2">Belongs to the TMEM214 family.</text>
</comment>
<comment type="subunit">
    <text evidence="3">Constitutively interacts with CASP4; required for the localization of procaspase 4 to the ER.</text>
</comment>
<keyword evidence="8 12" id="KW-0472">Membrane</keyword>